<dbReference type="EMBL" id="BQNB010020672">
    <property type="protein sequence ID" value="GJT98410.1"/>
    <property type="molecule type" value="Genomic_DNA"/>
</dbReference>
<reference evidence="1" key="2">
    <citation type="submission" date="2022-01" db="EMBL/GenBank/DDBJ databases">
        <authorList>
            <person name="Yamashiro T."/>
            <person name="Shiraishi A."/>
            <person name="Satake H."/>
            <person name="Nakayama K."/>
        </authorList>
    </citation>
    <scope>NUCLEOTIDE SEQUENCE</scope>
</reference>
<evidence type="ECO:0000313" key="2">
    <source>
        <dbReference type="Proteomes" id="UP001151760"/>
    </source>
</evidence>
<evidence type="ECO:0000313" key="1">
    <source>
        <dbReference type="EMBL" id="GJT98410.1"/>
    </source>
</evidence>
<gene>
    <name evidence="1" type="ORF">Tco_1093928</name>
</gene>
<reference evidence="1" key="1">
    <citation type="journal article" date="2022" name="Int. J. Mol. Sci.">
        <title>Draft Genome of Tanacetum Coccineum: Genomic Comparison of Closely Related Tanacetum-Family Plants.</title>
        <authorList>
            <person name="Yamashiro T."/>
            <person name="Shiraishi A."/>
            <person name="Nakayama K."/>
            <person name="Satake H."/>
        </authorList>
    </citation>
    <scope>NUCLEOTIDE SEQUENCE</scope>
</reference>
<name>A0ABQ5IEM3_9ASTR</name>
<dbReference type="Proteomes" id="UP001151760">
    <property type="component" value="Unassembled WGS sequence"/>
</dbReference>
<comment type="caution">
    <text evidence="1">The sequence shown here is derived from an EMBL/GenBank/DDBJ whole genome shotgun (WGS) entry which is preliminary data.</text>
</comment>
<accession>A0ABQ5IEM3</accession>
<protein>
    <submittedName>
        <fullName evidence="1">Uncharacterized protein</fullName>
    </submittedName>
</protein>
<sequence length="212" mass="24961">MVKIRKQRIEVYSVCIELHTRYRARIDVESPSDVKWFVSVKCQVSTSFVLVLYVDECNWVNSEYKRVKTGHLVTPIRSVSGKRANEYHMERCMPLQKRERGLQPLENVQSDDDYNVFAIEIQHSEQPEFISYTYLVEKVDSNVTRDSSDMCTNEWEVDKNVEETEDERVLLASLVSNLKLNVYENKKIQKQLKNANTSLTQELEKNKRAFRD</sequence>
<keyword evidence="2" id="KW-1185">Reference proteome</keyword>
<organism evidence="1 2">
    <name type="scientific">Tanacetum coccineum</name>
    <dbReference type="NCBI Taxonomy" id="301880"/>
    <lineage>
        <taxon>Eukaryota</taxon>
        <taxon>Viridiplantae</taxon>
        <taxon>Streptophyta</taxon>
        <taxon>Embryophyta</taxon>
        <taxon>Tracheophyta</taxon>
        <taxon>Spermatophyta</taxon>
        <taxon>Magnoliopsida</taxon>
        <taxon>eudicotyledons</taxon>
        <taxon>Gunneridae</taxon>
        <taxon>Pentapetalae</taxon>
        <taxon>asterids</taxon>
        <taxon>campanulids</taxon>
        <taxon>Asterales</taxon>
        <taxon>Asteraceae</taxon>
        <taxon>Asteroideae</taxon>
        <taxon>Anthemideae</taxon>
        <taxon>Anthemidinae</taxon>
        <taxon>Tanacetum</taxon>
    </lineage>
</organism>
<proteinExistence type="predicted"/>